<evidence type="ECO:0000313" key="4">
    <source>
        <dbReference type="Proteomes" id="UP000178425"/>
    </source>
</evidence>
<keyword evidence="1" id="KW-1133">Transmembrane helix</keyword>
<feature type="chain" id="PRO_5009522202" evidence="2">
    <location>
        <begin position="25"/>
        <end position="524"/>
    </location>
</feature>
<dbReference type="Proteomes" id="UP000178425">
    <property type="component" value="Unassembled WGS sequence"/>
</dbReference>
<dbReference type="EMBL" id="MFHI01000006">
    <property type="protein sequence ID" value="OGF79349.1"/>
    <property type="molecule type" value="Genomic_DNA"/>
</dbReference>
<comment type="caution">
    <text evidence="3">The sequence shown here is derived from an EMBL/GenBank/DDBJ whole genome shotgun (WGS) entry which is preliminary data.</text>
</comment>
<accession>A0A1F5WUM8</accession>
<dbReference type="AlphaFoldDB" id="A0A1F5WUM8"/>
<feature type="signal peptide" evidence="2">
    <location>
        <begin position="1"/>
        <end position="24"/>
    </location>
</feature>
<name>A0A1F5WUM8_9BACT</name>
<keyword evidence="2" id="KW-0732">Signal</keyword>
<organism evidence="3 4">
    <name type="scientific">Candidatus Giovannonibacteria bacterium RIFCSPHIGHO2_02_43_13</name>
    <dbReference type="NCBI Taxonomy" id="1798330"/>
    <lineage>
        <taxon>Bacteria</taxon>
        <taxon>Candidatus Giovannoniibacteriota</taxon>
    </lineage>
</organism>
<evidence type="ECO:0000256" key="2">
    <source>
        <dbReference type="SAM" id="SignalP"/>
    </source>
</evidence>
<evidence type="ECO:0000313" key="3">
    <source>
        <dbReference type="EMBL" id="OGF79349.1"/>
    </source>
</evidence>
<sequence>MRLISRFLCLLLALIFLNLASANGQDYSKQFYSKDDFYFLNKAGKRTLLDIVPGKIAVQFLQFTDNSVYEKVFGEYGLTAKNWERITVNFGASEIKRTMSASQEIFVVSLPASLDSLMLVNSLLAQNEVYDAAPVFRLNGEQVFPAGIWVNDKFASEREKNALQSKLIRHNYFALWSEYGQQRPPGVSARLNYYRRTGKDFTNSLRLSRLIAQDVLALWSIPDFVPLKPPIEVSGSLSRPSGTMNARFEAAYRIKYDPKKVVPDIGALKNTELLSLKPKDMAEGFFRPEPLNFRESPGNILIKFAFRMYEPGSFEISSLAVRYNYVGADKEAPPEVAGSAALRVKIAGLVPRDSDGKPLAADIFGWKKMGVIKPEIPPMPKAEEYPPTDIRFYGKGIQLKYPALGTILMSASYLIFVVMALIGSFFLGRLAYRRMLLRKSSAAGEFARTGTARSAKRYIREILRAPDGRADSELLAECPDELRVDLAELLSALDKFTGEERLSEFEISKTRYAARKLRRGMKWK</sequence>
<keyword evidence="1" id="KW-0472">Membrane</keyword>
<keyword evidence="1" id="KW-0812">Transmembrane</keyword>
<proteinExistence type="predicted"/>
<reference evidence="3 4" key="1">
    <citation type="journal article" date="2016" name="Nat. Commun.">
        <title>Thousands of microbial genomes shed light on interconnected biogeochemical processes in an aquifer system.</title>
        <authorList>
            <person name="Anantharaman K."/>
            <person name="Brown C.T."/>
            <person name="Hug L.A."/>
            <person name="Sharon I."/>
            <person name="Castelle C.J."/>
            <person name="Probst A.J."/>
            <person name="Thomas B.C."/>
            <person name="Singh A."/>
            <person name="Wilkins M.J."/>
            <person name="Karaoz U."/>
            <person name="Brodie E.L."/>
            <person name="Williams K.H."/>
            <person name="Hubbard S.S."/>
            <person name="Banfield J.F."/>
        </authorList>
    </citation>
    <scope>NUCLEOTIDE SEQUENCE [LARGE SCALE GENOMIC DNA]</scope>
</reference>
<protein>
    <submittedName>
        <fullName evidence="3">Uncharacterized protein</fullName>
    </submittedName>
</protein>
<feature type="transmembrane region" description="Helical" evidence="1">
    <location>
        <begin position="407"/>
        <end position="432"/>
    </location>
</feature>
<evidence type="ECO:0000256" key="1">
    <source>
        <dbReference type="SAM" id="Phobius"/>
    </source>
</evidence>
<gene>
    <name evidence="3" type="ORF">A2W54_01290</name>
</gene>